<dbReference type="SUPFAM" id="SSF53383">
    <property type="entry name" value="PLP-dependent transferases"/>
    <property type="match status" value="1"/>
</dbReference>
<comment type="cofactor">
    <cofactor evidence="1">
        <name>pyridoxal 5'-phosphate</name>
        <dbReference type="ChEBI" id="CHEBI:597326"/>
    </cofactor>
</comment>
<dbReference type="EC" id="2.6.1.83" evidence="3 9"/>
<dbReference type="OrthoDB" id="9813612at2"/>
<dbReference type="GO" id="GO:0010285">
    <property type="term" value="F:L,L-diaminopimelate aminotransferase activity"/>
    <property type="evidence" value="ECO:0007669"/>
    <property type="project" value="UniProtKB-EC"/>
</dbReference>
<dbReference type="RefSeq" id="WP_132082889.1">
    <property type="nucleotide sequence ID" value="NZ_DAIMLW010000009.1"/>
</dbReference>
<dbReference type="Gene3D" id="3.90.1150.10">
    <property type="entry name" value="Aspartate Aminotransferase, domain 1"/>
    <property type="match status" value="1"/>
</dbReference>
<dbReference type="InterPro" id="IPR015424">
    <property type="entry name" value="PyrdxlP-dep_Trfase"/>
</dbReference>
<dbReference type="InterPro" id="IPR004839">
    <property type="entry name" value="Aminotransferase_I/II_large"/>
</dbReference>
<proteinExistence type="inferred from homology"/>
<name>A0A4R1PS44_9FIRM</name>
<protein>
    <recommendedName>
        <fullName evidence="4 9">LL-diaminopimelate aminotransferase</fullName>
        <ecNumber evidence="3 9">2.6.1.83</ecNumber>
    </recommendedName>
</protein>
<evidence type="ECO:0000256" key="2">
    <source>
        <dbReference type="ARBA" id="ARBA00004982"/>
    </source>
</evidence>
<dbReference type="EMBL" id="SLUI01000015">
    <property type="protein sequence ID" value="TCL34479.1"/>
    <property type="molecule type" value="Genomic_DNA"/>
</dbReference>
<comment type="catalytic activity">
    <reaction evidence="8">
        <text>(2S,6S)-2,6-diaminopimelate + 2-oxoglutarate = (S)-2,3,4,5-tetrahydrodipicolinate + L-glutamate + H2O + H(+)</text>
        <dbReference type="Rhea" id="RHEA:23988"/>
        <dbReference type="ChEBI" id="CHEBI:15377"/>
        <dbReference type="ChEBI" id="CHEBI:15378"/>
        <dbReference type="ChEBI" id="CHEBI:16810"/>
        <dbReference type="ChEBI" id="CHEBI:16845"/>
        <dbReference type="ChEBI" id="CHEBI:29985"/>
        <dbReference type="ChEBI" id="CHEBI:57609"/>
        <dbReference type="EC" id="2.6.1.83"/>
    </reaction>
</comment>
<dbReference type="Pfam" id="PF00155">
    <property type="entry name" value="Aminotran_1_2"/>
    <property type="match status" value="1"/>
</dbReference>
<dbReference type="PANTHER" id="PTHR43144">
    <property type="entry name" value="AMINOTRANSFERASE"/>
    <property type="match status" value="1"/>
</dbReference>
<keyword evidence="5 11" id="KW-0032">Aminotransferase</keyword>
<keyword evidence="7" id="KW-0663">Pyridoxal phosphate</keyword>
<evidence type="ECO:0000256" key="9">
    <source>
        <dbReference type="NCBIfam" id="TIGR03542"/>
    </source>
</evidence>
<dbReference type="FunFam" id="3.40.640.10:FF:000099">
    <property type="entry name" value="LL-diaminopimelate aminotransferase, chloroplastic"/>
    <property type="match status" value="1"/>
</dbReference>
<dbReference type="AlphaFoldDB" id="A0A4R1PS44"/>
<dbReference type="GO" id="GO:0030170">
    <property type="term" value="F:pyridoxal phosphate binding"/>
    <property type="evidence" value="ECO:0007669"/>
    <property type="project" value="UniProtKB-UniRule"/>
</dbReference>
<accession>A0A4R1PS44</accession>
<comment type="caution">
    <text evidence="11">The sequence shown here is derived from an EMBL/GenBank/DDBJ whole genome shotgun (WGS) entry which is preliminary data.</text>
</comment>
<comment type="pathway">
    <text evidence="2">Amino-acid biosynthesis; L-lysine biosynthesis via DAP pathway; LL-2,6-diaminopimelate from (S)-tetrahydrodipicolinate (aminotransferase route): step 1/1.</text>
</comment>
<evidence type="ECO:0000259" key="10">
    <source>
        <dbReference type="Pfam" id="PF00155"/>
    </source>
</evidence>
<evidence type="ECO:0000256" key="6">
    <source>
        <dbReference type="ARBA" id="ARBA00022679"/>
    </source>
</evidence>
<evidence type="ECO:0000313" key="11">
    <source>
        <dbReference type="EMBL" id="TCL34479.1"/>
    </source>
</evidence>
<dbReference type="Gene3D" id="3.40.640.10">
    <property type="entry name" value="Type I PLP-dependent aspartate aminotransferase-like (Major domain)"/>
    <property type="match status" value="1"/>
</dbReference>
<dbReference type="UniPathway" id="UPA00034">
    <property type="reaction ID" value="UER00466"/>
</dbReference>
<evidence type="ECO:0000256" key="5">
    <source>
        <dbReference type="ARBA" id="ARBA00022576"/>
    </source>
</evidence>
<dbReference type="CDD" id="cd00609">
    <property type="entry name" value="AAT_like"/>
    <property type="match status" value="1"/>
</dbReference>
<evidence type="ECO:0000313" key="12">
    <source>
        <dbReference type="Proteomes" id="UP000295063"/>
    </source>
</evidence>
<evidence type="ECO:0000256" key="4">
    <source>
        <dbReference type="ARBA" id="ARBA00018052"/>
    </source>
</evidence>
<evidence type="ECO:0000256" key="7">
    <source>
        <dbReference type="ARBA" id="ARBA00022898"/>
    </source>
</evidence>
<keyword evidence="12" id="KW-1185">Reference proteome</keyword>
<dbReference type="NCBIfam" id="TIGR03542">
    <property type="entry name" value="DAPAT_plant"/>
    <property type="match status" value="1"/>
</dbReference>
<keyword evidence="6 11" id="KW-0808">Transferase</keyword>
<dbReference type="InterPro" id="IPR015421">
    <property type="entry name" value="PyrdxlP-dep_Trfase_major"/>
</dbReference>
<dbReference type="HAMAP" id="MF_01642">
    <property type="entry name" value="DapL_aminotrans_1"/>
    <property type="match status" value="1"/>
</dbReference>
<evidence type="ECO:0000256" key="3">
    <source>
        <dbReference type="ARBA" id="ARBA00013138"/>
    </source>
</evidence>
<evidence type="ECO:0000256" key="8">
    <source>
        <dbReference type="ARBA" id="ARBA00051934"/>
    </source>
</evidence>
<feature type="domain" description="Aminotransferase class I/classII large" evidence="10">
    <location>
        <begin position="35"/>
        <end position="404"/>
    </location>
</feature>
<evidence type="ECO:0000256" key="1">
    <source>
        <dbReference type="ARBA" id="ARBA00001933"/>
    </source>
</evidence>
<organism evidence="11 12">
    <name type="scientific">Anaerospora hongkongensis</name>
    <dbReference type="NCBI Taxonomy" id="244830"/>
    <lineage>
        <taxon>Bacteria</taxon>
        <taxon>Bacillati</taxon>
        <taxon>Bacillota</taxon>
        <taxon>Negativicutes</taxon>
        <taxon>Selenomonadales</taxon>
        <taxon>Sporomusaceae</taxon>
        <taxon>Anaerospora</taxon>
    </lineage>
</organism>
<dbReference type="Proteomes" id="UP000295063">
    <property type="component" value="Unassembled WGS sequence"/>
</dbReference>
<dbReference type="InterPro" id="IPR019942">
    <property type="entry name" value="DapL/ALD1"/>
</dbReference>
<gene>
    <name evidence="11" type="ORF">EV210_11565</name>
</gene>
<sequence length="410" mass="45438">MASINENYLKLPGSYLFAEIARRVTAFKSENPSANIIRLGIGDVTQPLVPSVIKGLHTAIDEMAQPATFRGYGPEQGYDFLIQTIIDHDFAPRGVTLDIDEVFVSDGSKSDVGNIQEIFGLDNIVAITDPVYPVYLDSNVMAGRTGTLNNGRFEKIVYMPCNAENQFIPELPKEKVDMIYLCVPNNPTGTTLSKAELTKWVEFAKANDAIILFDAAYESYIQEPDIPHSIYEIDGAKEVAIEFRSFSKTAGFTGTRCAYTVVPKTVMGRTASGETHSLNKLWNRRQTTKFNGVPYIIQRGAQAVYTPEGQQQIKEVIKYYMANAKIIREGLQSIGLQVFGGVNAPYIWLKTPNNMDSWDFFDKLLTEVNIVGTPGTGFGPSGAGYFRLTAFGSRENTEQAIERIKTKLSL</sequence>
<reference evidence="11 12" key="1">
    <citation type="submission" date="2019-03" db="EMBL/GenBank/DDBJ databases">
        <title>Genomic Encyclopedia of Type Strains, Phase IV (KMG-IV): sequencing the most valuable type-strain genomes for metagenomic binning, comparative biology and taxonomic classification.</title>
        <authorList>
            <person name="Goeker M."/>
        </authorList>
    </citation>
    <scope>NUCLEOTIDE SEQUENCE [LARGE SCALE GENOMIC DNA]</scope>
    <source>
        <strain evidence="11 12">DSM 15969</strain>
    </source>
</reference>
<dbReference type="GO" id="GO:0009089">
    <property type="term" value="P:lysine biosynthetic process via diaminopimelate"/>
    <property type="evidence" value="ECO:0007669"/>
    <property type="project" value="UniProtKB-UniPathway"/>
</dbReference>
<dbReference type="InterPro" id="IPR015422">
    <property type="entry name" value="PyrdxlP-dep_Trfase_small"/>
</dbReference>